<evidence type="ECO:0000313" key="1">
    <source>
        <dbReference type="EMBL" id="CEG31446.1"/>
    </source>
</evidence>
<organism evidence="1 2">
    <name type="scientific">Peribacillus simplex</name>
    <dbReference type="NCBI Taxonomy" id="1478"/>
    <lineage>
        <taxon>Bacteria</taxon>
        <taxon>Bacillati</taxon>
        <taxon>Bacillota</taxon>
        <taxon>Bacilli</taxon>
        <taxon>Bacillales</taxon>
        <taxon>Bacillaceae</taxon>
        <taxon>Peribacillus</taxon>
    </lineage>
</organism>
<sequence>MGKARHNSYKREMLYMATVSGKQEELVIELENGEKKKYTLQHPGARAGMELRDKAVGANGAMEQTKLWEGLMAKVIFIDGGKRTNWDYWEEEENFAHQTEVFKAASNFLVGKSNI</sequence>
<dbReference type="RefSeq" id="WP_072272601.1">
    <property type="nucleotide sequence ID" value="NZ_CCXW01000001.1"/>
</dbReference>
<accession>A0AAN2PFK5</accession>
<comment type="caution">
    <text evidence="1">The sequence shown here is derived from an EMBL/GenBank/DDBJ whole genome shotgun (WGS) entry which is preliminary data.</text>
</comment>
<dbReference type="AlphaFoldDB" id="A0AAN2PFK5"/>
<dbReference type="EMBL" id="CCXW01000001">
    <property type="protein sequence ID" value="CEG31446.1"/>
    <property type="molecule type" value="Genomic_DNA"/>
</dbReference>
<protein>
    <submittedName>
        <fullName evidence="1">Uncharacterized protein</fullName>
    </submittedName>
</protein>
<reference evidence="1 2" key="1">
    <citation type="journal article" date="2014" name="Genome Announc.">
        <title>Genome Sequence of Bacillus simplex Strain P558, Isolated from a Human Fecal Sample.</title>
        <authorList>
            <person name="Croce O."/>
            <person name="Hugon P."/>
            <person name="Lagier J.C."/>
            <person name="Bibi F."/>
            <person name="Robert C."/>
            <person name="Azhar E.I."/>
            <person name="Raoult D."/>
            <person name="Fournier P.E."/>
        </authorList>
    </citation>
    <scope>NUCLEOTIDE SEQUENCE [LARGE SCALE GENOMIC DNA]</scope>
    <source>
        <strain evidence="1 2">P558</strain>
    </source>
</reference>
<name>A0AAN2PFK5_9BACI</name>
<keyword evidence="2" id="KW-1185">Reference proteome</keyword>
<proteinExistence type="predicted"/>
<gene>
    <name evidence="1" type="ORF">BN1180_01590</name>
</gene>
<evidence type="ECO:0000313" key="2">
    <source>
        <dbReference type="Proteomes" id="UP000182110"/>
    </source>
</evidence>
<dbReference type="Proteomes" id="UP000182110">
    <property type="component" value="Unassembled WGS sequence"/>
</dbReference>